<evidence type="ECO:0000313" key="31">
    <source>
        <dbReference type="Proteomes" id="UP000234891"/>
    </source>
</evidence>
<reference evidence="29 30" key="1">
    <citation type="journal article" date="2017" name="Genome Med.">
        <title>A novel Ruminococcus gnavus clade enriched in inflammatory bowel disease patients.</title>
        <authorList>
            <person name="Hall A.B."/>
            <person name="Yassour M."/>
            <person name="Sauk J."/>
            <person name="Garner A."/>
            <person name="Jiang X."/>
            <person name="Arthur T."/>
            <person name="Lagoudas G.K."/>
            <person name="Vatanen T."/>
            <person name="Fornelos N."/>
            <person name="Wilson R."/>
            <person name="Bertha M."/>
            <person name="Cohen M."/>
            <person name="Garber J."/>
            <person name="Khalili H."/>
            <person name="Gevers D."/>
            <person name="Ananthakrishnan A.N."/>
            <person name="Kugathasan S."/>
            <person name="Lander E.S."/>
            <person name="Blainey P."/>
            <person name="Vlamakis H."/>
            <person name="Xavier R.J."/>
            <person name="Huttenhower C."/>
        </authorList>
    </citation>
    <scope>NUCLEOTIDE SEQUENCE [LARGE SCALE GENOMIC DNA]</scope>
    <source>
        <strain evidence="18 30">RJX1118</strain>
        <strain evidence="19 31">RJX1124</strain>
        <strain evidence="20 32">RJX1125</strain>
        <strain evidence="21 29">RJX1128</strain>
    </source>
</reference>
<dbReference type="Proteomes" id="UP001212160">
    <property type="component" value="Unassembled WGS sequence"/>
</dbReference>
<evidence type="ECO:0000313" key="37">
    <source>
        <dbReference type="Proteomes" id="UP000284472"/>
    </source>
</evidence>
<organism evidence="21 29">
    <name type="scientific">Mediterraneibacter gnavus</name>
    <name type="common">Ruminococcus gnavus</name>
    <dbReference type="NCBI Taxonomy" id="33038"/>
    <lineage>
        <taxon>Bacteria</taxon>
        <taxon>Bacillati</taxon>
        <taxon>Bacillota</taxon>
        <taxon>Clostridia</taxon>
        <taxon>Lachnospirales</taxon>
        <taxon>Lachnospiraceae</taxon>
        <taxon>Mediterraneibacter</taxon>
    </lineage>
</organism>
<evidence type="ECO:0000313" key="27">
    <source>
        <dbReference type="EMBL" id="RHJ14082.1"/>
    </source>
</evidence>
<name>A0A2N5PVI7_MEDGN</name>
<dbReference type="EMBL" id="QSSX01000005">
    <property type="protein sequence ID" value="RGM24858.1"/>
    <property type="molecule type" value="Genomic_DNA"/>
</dbReference>
<keyword evidence="3" id="KW-0731">Sigma factor</keyword>
<reference evidence="15" key="4">
    <citation type="submission" date="2020-02" db="EMBL/GenBank/DDBJ databases">
        <authorList>
            <person name="Littmann E."/>
            <person name="Sorbara M."/>
        </authorList>
    </citation>
    <scope>NUCLEOTIDE SEQUENCE</scope>
    <source>
        <strain evidence="17">MSK.11.9</strain>
        <strain evidence="16">MSK.15.32</strain>
        <strain evidence="15">MSK.22.53</strain>
    </source>
</reference>
<dbReference type="EMBL" id="JAQMLR010000003">
    <property type="protein sequence ID" value="MDB8738002.1"/>
    <property type="molecule type" value="Genomic_DNA"/>
</dbReference>
<dbReference type="Proteomes" id="UP000234840">
    <property type="component" value="Unassembled WGS sequence"/>
</dbReference>
<evidence type="ECO:0000313" key="21">
    <source>
        <dbReference type="EMBL" id="PLT88933.1"/>
    </source>
</evidence>
<evidence type="ECO:0000313" key="16">
    <source>
        <dbReference type="EMBL" id="NSI57122.1"/>
    </source>
</evidence>
<dbReference type="EMBL" id="JAPRBD010000001">
    <property type="protein sequence ID" value="MCZ0688668.1"/>
    <property type="molecule type" value="Genomic_DNA"/>
</dbReference>
<evidence type="ECO:0000313" key="19">
    <source>
        <dbReference type="EMBL" id="PLT73685.1"/>
    </source>
</evidence>
<evidence type="ECO:0000313" key="33">
    <source>
        <dbReference type="Proteomes" id="UP000260808"/>
    </source>
</evidence>
<evidence type="ECO:0000259" key="6">
    <source>
        <dbReference type="Pfam" id="PF08281"/>
    </source>
</evidence>
<dbReference type="EMBL" id="NIHS01000006">
    <property type="protein sequence ID" value="PLT73685.1"/>
    <property type="molecule type" value="Genomic_DNA"/>
</dbReference>
<reference evidence="12" key="9">
    <citation type="submission" date="2023-01" db="EMBL/GenBank/DDBJ databases">
        <title>Human gut microbiome strain richness.</title>
        <authorList>
            <person name="Chen-Liaw A."/>
        </authorList>
    </citation>
    <scope>NUCLEOTIDE SEQUENCE</scope>
    <source>
        <strain evidence="13">1001217st1_A9_1001217B_191108</strain>
        <strain evidence="12">RTP21484st1_H11_RTP21484_190118</strain>
    </source>
</reference>
<comment type="caution">
    <text evidence="21">The sequence shown here is derived from an EMBL/GenBank/DDBJ whole genome shotgun (WGS) entry which is preliminary data.</text>
</comment>
<evidence type="ECO:0000313" key="11">
    <source>
        <dbReference type="EMBL" id="MCZ7692752.1"/>
    </source>
</evidence>
<feature type="domain" description="RNA polymerase sigma-70 region 2" evidence="5">
    <location>
        <begin position="19"/>
        <end position="86"/>
    </location>
</feature>
<evidence type="ECO:0000256" key="4">
    <source>
        <dbReference type="ARBA" id="ARBA00023163"/>
    </source>
</evidence>
<dbReference type="EMBL" id="JAAIRM010000007">
    <property type="protein sequence ID" value="NSI18840.1"/>
    <property type="molecule type" value="Genomic_DNA"/>
</dbReference>
<dbReference type="PANTHER" id="PTHR43133:SF51">
    <property type="entry name" value="RNA POLYMERASE SIGMA FACTOR"/>
    <property type="match status" value="1"/>
</dbReference>
<evidence type="ECO:0000313" key="34">
    <source>
        <dbReference type="Proteomes" id="UP000283834"/>
    </source>
</evidence>
<feature type="domain" description="RNA polymerase sigma factor 70 region 4 type 2" evidence="6">
    <location>
        <begin position="107"/>
        <end position="157"/>
    </location>
</feature>
<dbReference type="GO" id="GO:0016987">
    <property type="term" value="F:sigma factor activity"/>
    <property type="evidence" value="ECO:0007669"/>
    <property type="project" value="UniProtKB-KW"/>
</dbReference>
<reference evidence="33 34" key="2">
    <citation type="submission" date="2018-08" db="EMBL/GenBank/DDBJ databases">
        <title>A genome reference for cultivated species of the human gut microbiota.</title>
        <authorList>
            <person name="Zou Y."/>
            <person name="Xue W."/>
            <person name="Luo G."/>
        </authorList>
    </citation>
    <scope>NUCLEOTIDE SEQUENCE [LARGE SCALE GENOMIC DNA]</scope>
    <source>
        <strain evidence="24 34">AF19-16AC</strain>
        <strain evidence="23 39">AF27-4BH</strain>
        <strain evidence="28 38">AF33-12</strain>
        <strain evidence="27 36">AM12-54</strain>
        <strain evidence="26 35">AM21-18</strain>
        <strain evidence="25 37">AM32-6</strain>
        <strain evidence="22 33">TF01-20-2</strain>
    </source>
</reference>
<dbReference type="Proteomes" id="UP000284472">
    <property type="component" value="Unassembled WGS sequence"/>
</dbReference>
<comment type="similarity">
    <text evidence="1">Belongs to the sigma-70 factor family. ECF subfamily.</text>
</comment>
<evidence type="ECO:0000313" key="14">
    <source>
        <dbReference type="EMBL" id="MDE1202257.1"/>
    </source>
</evidence>
<dbReference type="Proteomes" id="UP000283992">
    <property type="component" value="Unassembled WGS sequence"/>
</dbReference>
<dbReference type="InterPro" id="IPR007627">
    <property type="entry name" value="RNA_pol_sigma70_r2"/>
</dbReference>
<dbReference type="AlphaFoldDB" id="A0A2N5PVI7"/>
<reference evidence="11" key="8">
    <citation type="submission" date="2022-12" db="EMBL/GenBank/DDBJ databases">
        <title>Genome of R. gnavus strain RSHDN_123.</title>
        <authorList>
            <person name="Abdugheni R."/>
        </authorList>
    </citation>
    <scope>NUCLEOTIDE SEQUENCE</scope>
    <source>
        <strain evidence="11">RSHDN_123</strain>
    </source>
</reference>
<dbReference type="EMBL" id="QRWQ01000002">
    <property type="protein sequence ID" value="RGT41344.1"/>
    <property type="molecule type" value="Genomic_DNA"/>
</dbReference>
<evidence type="ECO:0000256" key="2">
    <source>
        <dbReference type="ARBA" id="ARBA00023015"/>
    </source>
</evidence>
<dbReference type="SUPFAM" id="SSF88659">
    <property type="entry name" value="Sigma3 and sigma4 domains of RNA polymerase sigma factors"/>
    <property type="match status" value="1"/>
</dbReference>
<dbReference type="InterPro" id="IPR036388">
    <property type="entry name" value="WH-like_DNA-bd_sf"/>
</dbReference>
<dbReference type="InterPro" id="IPR039425">
    <property type="entry name" value="RNA_pol_sigma-70-like"/>
</dbReference>
<evidence type="ECO:0000313" key="35">
    <source>
        <dbReference type="Proteomes" id="UP000283981"/>
    </source>
</evidence>
<dbReference type="Proteomes" id="UP001149331">
    <property type="component" value="Unassembled WGS sequence"/>
</dbReference>
<evidence type="ECO:0000313" key="26">
    <source>
        <dbReference type="EMBL" id="RHG87532.1"/>
    </source>
</evidence>
<keyword evidence="4" id="KW-0804">Transcription</keyword>
<dbReference type="InterPro" id="IPR013325">
    <property type="entry name" value="RNA_pol_sigma_r2"/>
</dbReference>
<dbReference type="Proteomes" id="UP001076974">
    <property type="component" value="Unassembled WGS sequence"/>
</dbReference>
<evidence type="ECO:0000313" key="24">
    <source>
        <dbReference type="EMBL" id="RGT41344.1"/>
    </source>
</evidence>
<dbReference type="EMBL" id="JAPZED010000001">
    <property type="protein sequence ID" value="MCZ7692752.1"/>
    <property type="molecule type" value="Genomic_DNA"/>
</dbReference>
<evidence type="ECO:0000313" key="8">
    <source>
        <dbReference type="EMBL" id="MCB5617629.1"/>
    </source>
</evidence>
<evidence type="ECO:0000313" key="30">
    <source>
        <dbReference type="Proteomes" id="UP000234849"/>
    </source>
</evidence>
<protein>
    <submittedName>
        <fullName evidence="21">RNA polymerase subunit sigma-70</fullName>
    </submittedName>
    <submittedName>
        <fullName evidence="7">Sigma-70 family RNA polymerase sigma factor</fullName>
    </submittedName>
</protein>
<evidence type="ECO:0000313" key="13">
    <source>
        <dbReference type="EMBL" id="MDB8738002.1"/>
    </source>
</evidence>
<dbReference type="EMBL" id="NIHM01000001">
    <property type="protein sequence ID" value="PLT58128.1"/>
    <property type="molecule type" value="Genomic_DNA"/>
</dbReference>
<dbReference type="Proteomes" id="UP001297422">
    <property type="component" value="Unassembled WGS sequence"/>
</dbReference>
<evidence type="ECO:0000313" key="25">
    <source>
        <dbReference type="EMBL" id="RHD08739.1"/>
    </source>
</evidence>
<dbReference type="SUPFAM" id="SSF88946">
    <property type="entry name" value="Sigma2 domain of RNA polymerase sigma factors"/>
    <property type="match status" value="1"/>
</dbReference>
<evidence type="ECO:0000313" key="20">
    <source>
        <dbReference type="EMBL" id="PLT77564.1"/>
    </source>
</evidence>
<dbReference type="EMBL" id="JAQMLA010000004">
    <property type="protein sequence ID" value="MDB8685503.1"/>
    <property type="molecule type" value="Genomic_DNA"/>
</dbReference>
<dbReference type="Proteomes" id="UP000260808">
    <property type="component" value="Unassembled WGS sequence"/>
</dbReference>
<dbReference type="RefSeq" id="WP_004840871.1">
    <property type="nucleotide sequence ID" value="NZ_AP031446.1"/>
</dbReference>
<evidence type="ECO:0000313" key="39">
    <source>
        <dbReference type="Proteomes" id="UP000286137"/>
    </source>
</evidence>
<dbReference type="EMBL" id="QRTJ01000001">
    <property type="protein sequence ID" value="RGQ71274.1"/>
    <property type="molecule type" value="Genomic_DNA"/>
</dbReference>
<dbReference type="CDD" id="cd06171">
    <property type="entry name" value="Sigma70_r4"/>
    <property type="match status" value="1"/>
</dbReference>
<evidence type="ECO:0000313" key="9">
    <source>
        <dbReference type="EMBL" id="MCZ0667859.1"/>
    </source>
</evidence>
<dbReference type="Pfam" id="PF08281">
    <property type="entry name" value="Sigma70_r4_2"/>
    <property type="match status" value="1"/>
</dbReference>
<dbReference type="PANTHER" id="PTHR43133">
    <property type="entry name" value="RNA POLYMERASE ECF-TYPE SIGMA FACTO"/>
    <property type="match status" value="1"/>
</dbReference>
<dbReference type="EMBL" id="QRLN01000006">
    <property type="protein sequence ID" value="RHJ14082.1"/>
    <property type="molecule type" value="Genomic_DNA"/>
</dbReference>
<dbReference type="Gene3D" id="1.10.1740.10">
    <property type="match status" value="1"/>
</dbReference>
<dbReference type="GO" id="GO:0003677">
    <property type="term" value="F:DNA binding"/>
    <property type="evidence" value="ECO:0007669"/>
    <property type="project" value="InterPro"/>
</dbReference>
<dbReference type="Proteomes" id="UP001148455">
    <property type="component" value="Unassembled WGS sequence"/>
</dbReference>
<evidence type="ECO:0000313" key="28">
    <source>
        <dbReference type="EMBL" id="RHM81602.1"/>
    </source>
</evidence>
<proteinExistence type="inferred from homology"/>
<evidence type="ECO:0000313" key="12">
    <source>
        <dbReference type="EMBL" id="MDB8685503.1"/>
    </source>
</evidence>
<dbReference type="Proteomes" id="UP001297370">
    <property type="component" value="Unassembled WGS sequence"/>
</dbReference>
<keyword evidence="2" id="KW-0805">Transcription regulation</keyword>
<dbReference type="Pfam" id="PF04542">
    <property type="entry name" value="Sigma70_r2"/>
    <property type="match status" value="1"/>
</dbReference>
<evidence type="ECO:0000313" key="10">
    <source>
        <dbReference type="EMBL" id="MCZ0688668.1"/>
    </source>
</evidence>
<dbReference type="GeneID" id="57432196"/>
<dbReference type="Proteomes" id="UP001211731">
    <property type="component" value="Unassembled WGS sequence"/>
</dbReference>
<sequence>MKYLVKKAQKKDDQAFVELMERCKSGMYKVARSYLKDDADIADAIQETVINCYEHIGRLKNADYFKTWLTRILINNCKDILAAGKRVYPLEQIEEQENTCMEMQNYEFQELMNSLDEKYRIVLLLYYGEGFKIKEIAQILEMDENTVKTRLSRGRKKFEHAYSMC</sequence>
<dbReference type="EMBL" id="QRIS01000004">
    <property type="protein sequence ID" value="RHG87532.1"/>
    <property type="molecule type" value="Genomic_DNA"/>
</dbReference>
<dbReference type="EMBL" id="JAAIRY010000001">
    <property type="protein sequence ID" value="NSI63968.1"/>
    <property type="molecule type" value="Genomic_DNA"/>
</dbReference>
<evidence type="ECO:0000313" key="18">
    <source>
        <dbReference type="EMBL" id="PLT58128.1"/>
    </source>
</evidence>
<dbReference type="Proteomes" id="UP000286137">
    <property type="component" value="Unassembled WGS sequence"/>
</dbReference>
<dbReference type="Proteomes" id="UP001296580">
    <property type="component" value="Unassembled WGS sequence"/>
</dbReference>
<evidence type="ECO:0000259" key="5">
    <source>
        <dbReference type="Pfam" id="PF04542"/>
    </source>
</evidence>
<dbReference type="Proteomes" id="UP000235093">
    <property type="component" value="Unassembled WGS sequence"/>
</dbReference>
<reference evidence="9" key="6">
    <citation type="submission" date="2022-11" db="EMBL/GenBank/DDBJ databases">
        <title>Temperate bacteriophages infecting mucin-degrading bacterium Ruminococcus gnavus from the human gut.</title>
        <authorList>
            <person name="Buttimer C."/>
        </authorList>
    </citation>
    <scope>NUCLEOTIDE SEQUENCE</scope>
    <source>
        <strain evidence="9">CCUG 49994</strain>
        <strain evidence="10">CCUG 52279</strain>
    </source>
</reference>
<evidence type="ECO:0000313" key="36">
    <source>
        <dbReference type="Proteomes" id="UP000283992"/>
    </source>
</evidence>
<dbReference type="InterPro" id="IPR013324">
    <property type="entry name" value="RNA_pol_sigma_r3/r4-like"/>
</dbReference>
<dbReference type="EMBL" id="JAJBOM010000001">
    <property type="protein sequence ID" value="MCB5617629.1"/>
    <property type="molecule type" value="Genomic_DNA"/>
</dbReference>
<dbReference type="Proteomes" id="UP000283981">
    <property type="component" value="Unassembled WGS sequence"/>
</dbReference>
<evidence type="ECO:0000313" key="29">
    <source>
        <dbReference type="Proteomes" id="UP000234840"/>
    </source>
</evidence>
<dbReference type="Proteomes" id="UP001296581">
    <property type="component" value="Unassembled WGS sequence"/>
</dbReference>
<dbReference type="InterPro" id="IPR014284">
    <property type="entry name" value="RNA_pol_sigma-70_dom"/>
</dbReference>
<dbReference type="InterPro" id="IPR013249">
    <property type="entry name" value="RNA_pol_sigma70_r4_t2"/>
</dbReference>
<dbReference type="EMBL" id="QSIR01000002">
    <property type="protein sequence ID" value="RHD08739.1"/>
    <property type="molecule type" value="Genomic_DNA"/>
</dbReference>
<dbReference type="GO" id="GO:0006352">
    <property type="term" value="P:DNA-templated transcription initiation"/>
    <property type="evidence" value="ECO:0007669"/>
    <property type="project" value="InterPro"/>
</dbReference>
<dbReference type="EMBL" id="JAJBNC010000020">
    <property type="protein sequence ID" value="MCB5494568.1"/>
    <property type="molecule type" value="Genomic_DNA"/>
</dbReference>
<dbReference type="EMBL" id="JAPZEG010000001">
    <property type="protein sequence ID" value="MDE1202257.1"/>
    <property type="molecule type" value="Genomic_DNA"/>
</dbReference>
<dbReference type="EMBL" id="NIHW01000003">
    <property type="protein sequence ID" value="PLT88933.1"/>
    <property type="molecule type" value="Genomic_DNA"/>
</dbReference>
<dbReference type="EMBL" id="JAAIRV010000002">
    <property type="protein sequence ID" value="NSI57122.1"/>
    <property type="molecule type" value="Genomic_DNA"/>
</dbReference>
<dbReference type="Proteomes" id="UP000285610">
    <property type="component" value="Unassembled WGS sequence"/>
</dbReference>
<dbReference type="Proteomes" id="UP001079535">
    <property type="component" value="Unassembled WGS sequence"/>
</dbReference>
<dbReference type="Proteomes" id="UP000234891">
    <property type="component" value="Unassembled WGS sequence"/>
</dbReference>
<gene>
    <name evidence="18" type="ORF">CDL18_00645</name>
    <name evidence="21" type="ORF">CDL20_02365</name>
    <name evidence="20" type="ORF">CDL23_00170</name>
    <name evidence="19" type="ORF">CDL26_05155</name>
    <name evidence="27" type="ORF">DW142_06140</name>
    <name evidence="26" type="ORF">DW243_03125</name>
    <name evidence="25" type="ORF">DW812_02225</name>
    <name evidence="24" type="ORF">DWX36_03460</name>
    <name evidence="23" type="ORF">DWY88_00120</name>
    <name evidence="28" type="ORF">DWZ50_00280</name>
    <name evidence="22" type="ORF">DXC31_03295</name>
    <name evidence="15" type="ORF">G4958_05655</name>
    <name evidence="17" type="ORF">G4981_01425</name>
    <name evidence="16" type="ORF">G4993_01715</name>
    <name evidence="8" type="ORF">LIQ08_00385</name>
    <name evidence="7" type="ORF">LIQ10_12620</name>
    <name evidence="14" type="ORF">O4N78_01465</name>
    <name evidence="11" type="ORF">O8D18_01615</name>
    <name evidence="10" type="ORF">OZZ16_01840</name>
    <name evidence="9" type="ORF">OZZ17_09905</name>
    <name evidence="13" type="ORF">PNU63_04295</name>
    <name evidence="12" type="ORF">PNW85_02255</name>
</gene>
<evidence type="ECO:0000256" key="3">
    <source>
        <dbReference type="ARBA" id="ARBA00023082"/>
    </source>
</evidence>
<reference evidence="7" key="5">
    <citation type="submission" date="2021-10" db="EMBL/GenBank/DDBJ databases">
        <title>Collection of gut derived symbiotic bacterial strains cultured from healthy donors.</title>
        <authorList>
            <person name="Lin H."/>
            <person name="Littmann E."/>
            <person name="Claire K."/>
            <person name="Pamer E."/>
        </authorList>
    </citation>
    <scope>NUCLEOTIDE SEQUENCE</scope>
    <source>
        <strain evidence="8">MSK.23.18</strain>
        <strain evidence="7">MSK.23.4</strain>
    </source>
</reference>
<dbReference type="EMBL" id="QRQE01000001">
    <property type="protein sequence ID" value="RHM81602.1"/>
    <property type="molecule type" value="Genomic_DNA"/>
</dbReference>
<dbReference type="Proteomes" id="UP000283834">
    <property type="component" value="Unassembled WGS sequence"/>
</dbReference>
<dbReference type="EMBL" id="JAPRAY010000012">
    <property type="protein sequence ID" value="MCZ0667859.1"/>
    <property type="molecule type" value="Genomic_DNA"/>
</dbReference>
<dbReference type="NCBIfam" id="TIGR02937">
    <property type="entry name" value="sigma70-ECF"/>
    <property type="match status" value="1"/>
</dbReference>
<dbReference type="STRING" id="33038.GCA_900067245_00359"/>
<evidence type="ECO:0000313" key="15">
    <source>
        <dbReference type="EMBL" id="NSI18840.1"/>
    </source>
</evidence>
<dbReference type="Gene3D" id="1.10.10.10">
    <property type="entry name" value="Winged helix-like DNA-binding domain superfamily/Winged helix DNA-binding domain"/>
    <property type="match status" value="1"/>
</dbReference>
<accession>A0A2N5PVI7</accession>
<reference evidence="15" key="3">
    <citation type="journal article" date="2020" name="Cell Host Microbe">
        <title>Functional and Genomic Variation between Human-Derived Isolates of Lachnospiraceae Reveals Inter- and Intra-Species Diversity.</title>
        <authorList>
            <person name="Sorbara M.T."/>
            <person name="Littmann E.R."/>
            <person name="Fontana E."/>
            <person name="Moody T.U."/>
            <person name="Kohout C.E."/>
            <person name="Gjonbalaj M."/>
            <person name="Eaton V."/>
            <person name="Seok R."/>
            <person name="Leiner I.M."/>
            <person name="Pamer E.G."/>
        </authorList>
    </citation>
    <scope>NUCLEOTIDE SEQUENCE</scope>
    <source>
        <strain evidence="17">MSK.11.9</strain>
        <strain evidence="16">MSK.15.32</strain>
        <strain evidence="15">MSK.22.53</strain>
    </source>
</reference>
<evidence type="ECO:0000256" key="1">
    <source>
        <dbReference type="ARBA" id="ARBA00010641"/>
    </source>
</evidence>
<evidence type="ECO:0000313" key="17">
    <source>
        <dbReference type="EMBL" id="NSI63968.1"/>
    </source>
</evidence>
<dbReference type="Proteomes" id="UP000234849">
    <property type="component" value="Unassembled WGS sequence"/>
</dbReference>
<evidence type="ECO:0000313" key="38">
    <source>
        <dbReference type="Proteomes" id="UP000285610"/>
    </source>
</evidence>
<dbReference type="Proteomes" id="UP001296643">
    <property type="component" value="Unassembled WGS sequence"/>
</dbReference>
<evidence type="ECO:0000313" key="32">
    <source>
        <dbReference type="Proteomes" id="UP000235093"/>
    </source>
</evidence>
<dbReference type="EMBL" id="NIHT01000001">
    <property type="protein sequence ID" value="PLT77564.1"/>
    <property type="molecule type" value="Genomic_DNA"/>
</dbReference>
<reference evidence="14" key="7">
    <citation type="submission" date="2022-12" db="EMBL/GenBank/DDBJ databases">
        <title>Genome of R. gnavus strain RSHDN_120.</title>
        <authorList>
            <person name="Abdugheni R."/>
        </authorList>
    </citation>
    <scope>NUCLEOTIDE SEQUENCE</scope>
    <source>
        <strain evidence="14">RSHDN_120</strain>
    </source>
</reference>
<evidence type="ECO:0000313" key="22">
    <source>
        <dbReference type="EMBL" id="RGM24858.1"/>
    </source>
</evidence>
<evidence type="ECO:0000313" key="23">
    <source>
        <dbReference type="EMBL" id="RGQ71274.1"/>
    </source>
</evidence>
<evidence type="ECO:0000313" key="7">
    <source>
        <dbReference type="EMBL" id="MCB5494568.1"/>
    </source>
</evidence>